<reference evidence="5" key="1">
    <citation type="journal article" date="2017" name="Genome Biol.">
        <title>Comparative genomics reveals high biological diversity and specific adaptations in the industrially and medically important fungal genus Aspergillus.</title>
        <authorList>
            <person name="de Vries R.P."/>
            <person name="Riley R."/>
            <person name="Wiebenga A."/>
            <person name="Aguilar-Osorio G."/>
            <person name="Amillis S."/>
            <person name="Uchima C.A."/>
            <person name="Anderluh G."/>
            <person name="Asadollahi M."/>
            <person name="Askin M."/>
            <person name="Barry K."/>
            <person name="Battaglia E."/>
            <person name="Bayram O."/>
            <person name="Benocci T."/>
            <person name="Braus-Stromeyer S.A."/>
            <person name="Caldana C."/>
            <person name="Canovas D."/>
            <person name="Cerqueira G.C."/>
            <person name="Chen F."/>
            <person name="Chen W."/>
            <person name="Choi C."/>
            <person name="Clum A."/>
            <person name="Dos Santos R.A."/>
            <person name="Damasio A.R."/>
            <person name="Diallinas G."/>
            <person name="Emri T."/>
            <person name="Fekete E."/>
            <person name="Flipphi M."/>
            <person name="Freyberg S."/>
            <person name="Gallo A."/>
            <person name="Gournas C."/>
            <person name="Habgood R."/>
            <person name="Hainaut M."/>
            <person name="Harispe M.L."/>
            <person name="Henrissat B."/>
            <person name="Hilden K.S."/>
            <person name="Hope R."/>
            <person name="Hossain A."/>
            <person name="Karabika E."/>
            <person name="Karaffa L."/>
            <person name="Karanyi Z."/>
            <person name="Krasevec N."/>
            <person name="Kuo A."/>
            <person name="Kusch H."/>
            <person name="LaButti K."/>
            <person name="Lagendijk E.L."/>
            <person name="Lapidus A."/>
            <person name="Levasseur A."/>
            <person name="Lindquist E."/>
            <person name="Lipzen A."/>
            <person name="Logrieco A.F."/>
            <person name="MacCabe A."/>
            <person name="Maekelae M.R."/>
            <person name="Malavazi I."/>
            <person name="Melin P."/>
            <person name="Meyer V."/>
            <person name="Mielnichuk N."/>
            <person name="Miskei M."/>
            <person name="Molnar A.P."/>
            <person name="Mule G."/>
            <person name="Ngan C.Y."/>
            <person name="Orejas M."/>
            <person name="Orosz E."/>
            <person name="Ouedraogo J.P."/>
            <person name="Overkamp K.M."/>
            <person name="Park H.-S."/>
            <person name="Perrone G."/>
            <person name="Piumi F."/>
            <person name="Punt P.J."/>
            <person name="Ram A.F."/>
            <person name="Ramon A."/>
            <person name="Rauscher S."/>
            <person name="Record E."/>
            <person name="Riano-Pachon D.M."/>
            <person name="Robert V."/>
            <person name="Roehrig J."/>
            <person name="Ruller R."/>
            <person name="Salamov A."/>
            <person name="Salih N.S."/>
            <person name="Samson R.A."/>
            <person name="Sandor E."/>
            <person name="Sanguinetti M."/>
            <person name="Schuetze T."/>
            <person name="Sepcic K."/>
            <person name="Shelest E."/>
            <person name="Sherlock G."/>
            <person name="Sophianopoulou V."/>
            <person name="Squina F.M."/>
            <person name="Sun H."/>
            <person name="Susca A."/>
            <person name="Todd R.B."/>
            <person name="Tsang A."/>
            <person name="Unkles S.E."/>
            <person name="van de Wiele N."/>
            <person name="van Rossen-Uffink D."/>
            <person name="Oliveira J.V."/>
            <person name="Vesth T.C."/>
            <person name="Visser J."/>
            <person name="Yu J.-H."/>
            <person name="Zhou M."/>
            <person name="Andersen M.R."/>
            <person name="Archer D.B."/>
            <person name="Baker S.E."/>
            <person name="Benoit I."/>
            <person name="Brakhage A.A."/>
            <person name="Braus G.H."/>
            <person name="Fischer R."/>
            <person name="Frisvad J.C."/>
            <person name="Goldman G.H."/>
            <person name="Houbraken J."/>
            <person name="Oakley B."/>
            <person name="Pocsi I."/>
            <person name="Scazzocchio C."/>
            <person name="Seiboth B."/>
            <person name="vanKuyk P.A."/>
            <person name="Wortman J."/>
            <person name="Dyer P.S."/>
            <person name="Grigoriev I.V."/>
        </authorList>
    </citation>
    <scope>NUCLEOTIDE SEQUENCE [LARGE SCALE GENOMIC DNA]</scope>
    <source>
        <strain evidence="5">CBS 583.65</strain>
    </source>
</reference>
<keyword evidence="5" id="KW-1185">Reference proteome</keyword>
<proteinExistence type="inferred from homology"/>
<dbReference type="InterPro" id="IPR002933">
    <property type="entry name" value="Peptidase_M20"/>
</dbReference>
<sequence length="405" mass="43546">MAGQSQWPDIIGKAIDEKHDEINTLNHKIHSAPELAYKEFQAHDNFVSLLQSLGFNVTPHAYGVETAFSADFGSGGRLLVFNAEYDALPNIGHACGHNLIASASLAGFLGVVAALKASGAPGRVRLLGTPAEEGGGGKLHLIDNGAYKDAAACLMTHPGPQYLLKDGVTGVAAVKMLANVKWRVVFTGRTAHAAMEPWNGANALDAVCLAYNAVSMLRQQIRPYQRIHGVFREAGDRPNIIPDRSVAEFYVRSDTLKSAERLWERVKKCFEGAAYATGCEVAFEALNTYADLRSSVPICKAFVDSMPAGSVALYEPADFLAGSTDMGNVTYECPGFHGAFGINTVQGQGNHTRGFADASALDSSFKTAIDWAKGMGVVGWRILTDDAFSEEVRNVWEEDMKAAKQ</sequence>
<organism evidence="4 5">
    <name type="scientific">Aspergillus versicolor CBS 583.65</name>
    <dbReference type="NCBI Taxonomy" id="1036611"/>
    <lineage>
        <taxon>Eukaryota</taxon>
        <taxon>Fungi</taxon>
        <taxon>Dikarya</taxon>
        <taxon>Ascomycota</taxon>
        <taxon>Pezizomycotina</taxon>
        <taxon>Eurotiomycetes</taxon>
        <taxon>Eurotiomycetidae</taxon>
        <taxon>Eurotiales</taxon>
        <taxon>Aspergillaceae</taxon>
        <taxon>Aspergillus</taxon>
        <taxon>Aspergillus subgen. Nidulantes</taxon>
    </lineage>
</organism>
<dbReference type="SUPFAM" id="SSF55031">
    <property type="entry name" value="Bacterial exopeptidase dimerisation domain"/>
    <property type="match status" value="1"/>
</dbReference>
<evidence type="ECO:0000313" key="4">
    <source>
        <dbReference type="EMBL" id="OJJ06003.1"/>
    </source>
</evidence>
<dbReference type="EMBL" id="KV878134">
    <property type="protein sequence ID" value="OJJ06003.1"/>
    <property type="molecule type" value="Genomic_DNA"/>
</dbReference>
<dbReference type="PIRSF" id="PIRSF037226">
    <property type="entry name" value="Amidohydrolase_ACY1L2_prd"/>
    <property type="match status" value="1"/>
</dbReference>
<evidence type="ECO:0000313" key="5">
    <source>
        <dbReference type="Proteomes" id="UP000184073"/>
    </source>
</evidence>
<dbReference type="InterPro" id="IPR036264">
    <property type="entry name" value="Bact_exopeptidase_dim_dom"/>
</dbReference>
<dbReference type="Gene3D" id="3.40.630.10">
    <property type="entry name" value="Zn peptidases"/>
    <property type="match status" value="1"/>
</dbReference>
<dbReference type="Pfam" id="PF01546">
    <property type="entry name" value="Peptidase_M20"/>
    <property type="match status" value="1"/>
</dbReference>
<dbReference type="Pfam" id="PF07687">
    <property type="entry name" value="M20_dimer"/>
    <property type="match status" value="1"/>
</dbReference>
<dbReference type="SUPFAM" id="SSF53187">
    <property type="entry name" value="Zn-dependent exopeptidases"/>
    <property type="match status" value="1"/>
</dbReference>
<dbReference type="STRING" id="1036611.A0A1L9PX23"/>
<dbReference type="RefSeq" id="XP_040671765.1">
    <property type="nucleotide sequence ID" value="XM_040807566.1"/>
</dbReference>
<dbReference type="Gene3D" id="3.30.70.360">
    <property type="match status" value="1"/>
</dbReference>
<dbReference type="NCBIfam" id="TIGR01891">
    <property type="entry name" value="amidohydrolases"/>
    <property type="match status" value="1"/>
</dbReference>
<dbReference type="CDD" id="cd05672">
    <property type="entry name" value="M20_ACY1L2-like"/>
    <property type="match status" value="1"/>
</dbReference>
<dbReference type="OrthoDB" id="6119954at2759"/>
<dbReference type="PANTHER" id="PTHR30575:SF0">
    <property type="entry name" value="XAA-ARG DIPEPTIDASE"/>
    <property type="match status" value="1"/>
</dbReference>
<dbReference type="GeneID" id="63723077"/>
<dbReference type="AlphaFoldDB" id="A0A1L9PX23"/>
<feature type="domain" description="Peptidase M20 dimerisation" evidence="3">
    <location>
        <begin position="181"/>
        <end position="273"/>
    </location>
</feature>
<dbReference type="InterPro" id="IPR052030">
    <property type="entry name" value="Peptidase_M20/M20A_hydrolases"/>
</dbReference>
<dbReference type="InterPro" id="IPR011650">
    <property type="entry name" value="Peptidase_M20_dimer"/>
</dbReference>
<evidence type="ECO:0000259" key="3">
    <source>
        <dbReference type="Pfam" id="PF07687"/>
    </source>
</evidence>
<accession>A0A1L9PX23</accession>
<dbReference type="InterPro" id="IPR017439">
    <property type="entry name" value="Amidohydrolase"/>
</dbReference>
<evidence type="ECO:0000256" key="2">
    <source>
        <dbReference type="PIRNR" id="PIRNR037226"/>
    </source>
</evidence>
<name>A0A1L9PX23_ASPVE</name>
<dbReference type="GO" id="GO:0016805">
    <property type="term" value="F:dipeptidase activity"/>
    <property type="evidence" value="ECO:0007669"/>
    <property type="project" value="InterPro"/>
</dbReference>
<dbReference type="VEuPathDB" id="FungiDB:ASPVEDRAFT_139306"/>
<dbReference type="PANTHER" id="PTHR30575">
    <property type="entry name" value="PEPTIDASE M20"/>
    <property type="match status" value="1"/>
</dbReference>
<dbReference type="InterPro" id="IPR017144">
    <property type="entry name" value="Xaa-Arg_dipeptidase"/>
</dbReference>
<gene>
    <name evidence="4" type="ORF">ASPVEDRAFT_139306</name>
</gene>
<dbReference type="FunFam" id="3.30.70.360:FF:000004">
    <property type="entry name" value="Peptidase M20 domain-containing protein 2"/>
    <property type="match status" value="1"/>
</dbReference>
<dbReference type="Proteomes" id="UP000184073">
    <property type="component" value="Unassembled WGS sequence"/>
</dbReference>
<evidence type="ECO:0000256" key="1">
    <source>
        <dbReference type="ARBA" id="ARBA00006247"/>
    </source>
</evidence>
<protein>
    <recommendedName>
        <fullName evidence="2">Peptidase M20 domain-containing protein 2</fullName>
    </recommendedName>
</protein>
<comment type="similarity">
    <text evidence="1 2">Belongs to the peptidase M20A family.</text>
</comment>